<evidence type="ECO:0000313" key="2">
    <source>
        <dbReference type="Proteomes" id="UP000003163"/>
    </source>
</evidence>
<dbReference type="HOGENOM" id="CLU_1151784_0_0_1"/>
<comment type="caution">
    <text evidence="1">The sequence shown here is derived from an EMBL/GenBank/DDBJ whole genome shotgun (WGS) entry which is preliminary data.</text>
</comment>
<name>J9D1Q9_EDHAE</name>
<organism evidence="1 2">
    <name type="scientific">Edhazardia aedis (strain USNM 41457)</name>
    <name type="common">Microsporidian parasite</name>
    <dbReference type="NCBI Taxonomy" id="1003232"/>
    <lineage>
        <taxon>Eukaryota</taxon>
        <taxon>Fungi</taxon>
        <taxon>Fungi incertae sedis</taxon>
        <taxon>Microsporidia</taxon>
        <taxon>Edhazardia</taxon>
    </lineage>
</organism>
<dbReference type="Proteomes" id="UP000003163">
    <property type="component" value="Unassembled WGS sequence"/>
</dbReference>
<reference evidence="1 2" key="1">
    <citation type="submission" date="2011-08" db="EMBL/GenBank/DDBJ databases">
        <authorList>
            <person name="Liu Z.J."/>
            <person name="Shi F.L."/>
            <person name="Lu J.Q."/>
            <person name="Li M."/>
            <person name="Wang Z.L."/>
        </authorList>
    </citation>
    <scope>NUCLEOTIDE SEQUENCE [LARGE SCALE GENOMIC DNA]</scope>
    <source>
        <strain evidence="1 2">USNM 41457</strain>
    </source>
</reference>
<reference evidence="2" key="2">
    <citation type="submission" date="2015-07" db="EMBL/GenBank/DDBJ databases">
        <title>Contrasting host-pathogen interactions and genome evolution in two generalist and specialist microsporidian pathogens of mosquitoes.</title>
        <authorList>
            <consortium name="The Broad Institute Genomics Platform"/>
            <consortium name="The Broad Institute Genome Sequencing Center for Infectious Disease"/>
            <person name="Cuomo C.A."/>
            <person name="Sanscrainte N.D."/>
            <person name="Goldberg J.M."/>
            <person name="Heiman D."/>
            <person name="Young S."/>
            <person name="Zeng Q."/>
            <person name="Becnel J.J."/>
            <person name="Birren B.W."/>
        </authorList>
    </citation>
    <scope>NUCLEOTIDE SEQUENCE [LARGE SCALE GENOMIC DNA]</scope>
    <source>
        <strain evidence="2">USNM 41457</strain>
    </source>
</reference>
<gene>
    <name evidence="1" type="ORF">EDEG_03907</name>
</gene>
<dbReference type="EMBL" id="AFBI03000144">
    <property type="protein sequence ID" value="EJW01514.1"/>
    <property type="molecule type" value="Genomic_DNA"/>
</dbReference>
<dbReference type="InParanoid" id="J9D1Q9"/>
<sequence>MLLLFHLTTLISSSSNVLQTEKHHVDRQKFTSFQKIFTKLRSEICESNENIDIKCKKILTEFLESIKDYLPPILLNDLSQRFEKIIYAYCSIEECFIYYLIENQYCGKSILYCYLSFLKDIRLQYLHEFRNLCYIDSNYKINLDTSSRIKKMFNINYHFITSLQSLFQSDNSYVKYKFDTVSNICTVHDILTLYLKSEFFDNKVVAMVLQFNSNLISAHIKFLELLDYKTRTVLFDQVQST</sequence>
<protein>
    <submittedName>
        <fullName evidence="1">Uncharacterized protein</fullName>
    </submittedName>
</protein>
<dbReference type="VEuPathDB" id="MicrosporidiaDB:EDEG_03907"/>
<keyword evidence="2" id="KW-1185">Reference proteome</keyword>
<evidence type="ECO:0000313" key="1">
    <source>
        <dbReference type="EMBL" id="EJW01514.1"/>
    </source>
</evidence>
<proteinExistence type="predicted"/>
<dbReference type="AlphaFoldDB" id="J9D1Q9"/>
<accession>J9D1Q9</accession>